<keyword evidence="6" id="KW-0460">Magnesium</keyword>
<dbReference type="EC" id="2.4.2.10" evidence="2 6"/>
<evidence type="ECO:0000313" key="9">
    <source>
        <dbReference type="Proteomes" id="UP000239874"/>
    </source>
</evidence>
<accession>A0A2S6APX7</accession>
<keyword evidence="3 6" id="KW-0328">Glycosyltransferase</keyword>
<dbReference type="InterPro" id="IPR004467">
    <property type="entry name" value="Or_phspho_trans_dom"/>
</dbReference>
<evidence type="ECO:0000256" key="1">
    <source>
        <dbReference type="ARBA" id="ARBA00004889"/>
    </source>
</evidence>
<evidence type="ECO:0000256" key="5">
    <source>
        <dbReference type="ARBA" id="ARBA00022975"/>
    </source>
</evidence>
<evidence type="ECO:0000256" key="6">
    <source>
        <dbReference type="HAMAP-Rule" id="MF_01208"/>
    </source>
</evidence>
<comment type="pathway">
    <text evidence="1 6">Pyrimidine metabolism; UMP biosynthesis via de novo pathway; UMP from orotate: step 1/2.</text>
</comment>
<keyword evidence="4 6" id="KW-0808">Transferase</keyword>
<sequence length="180" mass="19352">MLPTSLIARIRTAALQRGKFTLSSGEVLDEYFDQYELAADPVLLHDVAGALARELPRRIDCVVGVALGGVPLAVALSAVAKIRTSFYRPAPKTYGTCRQIEANDLNGSRVVVVDDVVRSGTQILHAAEILGEAGATVIAAVCVLDRELGGRERLERRGIELRSLLTPATLFGIERERSAS</sequence>
<dbReference type="SUPFAM" id="SSF53271">
    <property type="entry name" value="PRTase-like"/>
    <property type="match status" value="1"/>
</dbReference>
<feature type="binding site" evidence="6">
    <location>
        <position position="88"/>
    </location>
    <ligand>
        <name>5-phospho-alpha-D-ribose 1-diphosphate</name>
        <dbReference type="ChEBI" id="CHEBI:58017"/>
        <note>ligand shared between dimeric partners</note>
    </ligand>
</feature>
<dbReference type="InterPro" id="IPR029057">
    <property type="entry name" value="PRTase-like"/>
</dbReference>
<gene>
    <name evidence="6 8" type="primary">pyrE</name>
    <name evidence="8" type="ORF">C5E45_16640</name>
</gene>
<dbReference type="Gene3D" id="3.40.50.2020">
    <property type="match status" value="1"/>
</dbReference>
<comment type="subunit">
    <text evidence="6">Homodimer.</text>
</comment>
<dbReference type="Pfam" id="PF00156">
    <property type="entry name" value="Pribosyltran"/>
    <property type="match status" value="1"/>
</dbReference>
<protein>
    <recommendedName>
        <fullName evidence="2 6">Orotate phosphoribosyltransferase</fullName>
        <shortName evidence="6">OPRT</shortName>
        <shortName evidence="6">OPRTase</shortName>
        <ecNumber evidence="2 6">2.4.2.10</ecNumber>
    </recommendedName>
</protein>
<dbReference type="Proteomes" id="UP000239874">
    <property type="component" value="Unassembled WGS sequence"/>
</dbReference>
<comment type="caution">
    <text evidence="6">Lacks conserved residue(s) required for the propagation of feature annotation.</text>
</comment>
<dbReference type="GO" id="GO:0004588">
    <property type="term" value="F:orotate phosphoribosyltransferase activity"/>
    <property type="evidence" value="ECO:0007669"/>
    <property type="project" value="UniProtKB-UniRule"/>
</dbReference>
<feature type="domain" description="Phosphoribosyltransferase" evidence="7">
    <location>
        <begin position="51"/>
        <end position="147"/>
    </location>
</feature>
<evidence type="ECO:0000256" key="4">
    <source>
        <dbReference type="ARBA" id="ARBA00022679"/>
    </source>
</evidence>
<evidence type="ECO:0000256" key="2">
    <source>
        <dbReference type="ARBA" id="ARBA00011971"/>
    </source>
</evidence>
<reference evidence="8 9" key="1">
    <citation type="submission" date="2018-02" db="EMBL/GenBank/DDBJ databases">
        <title>8 Nocardia nova and 1 Nocardia cyriacigeorgica strain used for evolution to TMP-SMX.</title>
        <authorList>
            <person name="Mehta H."/>
            <person name="Weng J."/>
            <person name="Shamoo Y."/>
        </authorList>
    </citation>
    <scope>NUCLEOTIDE SEQUENCE [LARGE SCALE GENOMIC DNA]</scope>
    <source>
        <strain evidence="8 9">MDA3139</strain>
    </source>
</reference>
<evidence type="ECO:0000259" key="7">
    <source>
        <dbReference type="Pfam" id="PF00156"/>
    </source>
</evidence>
<dbReference type="PANTHER" id="PTHR19278:SF9">
    <property type="entry name" value="URIDINE 5'-MONOPHOSPHATE SYNTHASE"/>
    <property type="match status" value="1"/>
</dbReference>
<dbReference type="NCBIfam" id="TIGR00336">
    <property type="entry name" value="pyrE"/>
    <property type="match status" value="1"/>
</dbReference>
<comment type="similarity">
    <text evidence="6">Belongs to the purine/pyrimidine phosphoribosyltransferase family. PyrE subfamily.</text>
</comment>
<dbReference type="InterPro" id="IPR023031">
    <property type="entry name" value="OPRT"/>
</dbReference>
<dbReference type="GO" id="GO:0000287">
    <property type="term" value="F:magnesium ion binding"/>
    <property type="evidence" value="ECO:0007669"/>
    <property type="project" value="UniProtKB-UniRule"/>
</dbReference>
<dbReference type="OrthoDB" id="9779060at2"/>
<dbReference type="PANTHER" id="PTHR19278">
    <property type="entry name" value="OROTATE PHOSPHORIBOSYLTRANSFERASE"/>
    <property type="match status" value="1"/>
</dbReference>
<dbReference type="InterPro" id="IPR000836">
    <property type="entry name" value="PRTase_dom"/>
</dbReference>
<keyword evidence="5 6" id="KW-0665">Pyrimidine biosynthesis</keyword>
<proteinExistence type="inferred from homology"/>
<dbReference type="RefSeq" id="WP_104379192.1">
    <property type="nucleotide sequence ID" value="NZ_PSZC01000010.1"/>
</dbReference>
<dbReference type="AlphaFoldDB" id="A0A2S6APX7"/>
<feature type="binding site" evidence="6">
    <location>
        <position position="146"/>
    </location>
    <ligand>
        <name>orotate</name>
        <dbReference type="ChEBI" id="CHEBI:30839"/>
    </ligand>
</feature>
<dbReference type="GO" id="GO:0044205">
    <property type="term" value="P:'de novo' UMP biosynthetic process"/>
    <property type="evidence" value="ECO:0007669"/>
    <property type="project" value="UniProtKB-UniRule"/>
</dbReference>
<comment type="caution">
    <text evidence="8">The sequence shown here is derived from an EMBL/GenBank/DDBJ whole genome shotgun (WGS) entry which is preliminary data.</text>
</comment>
<feature type="binding site" evidence="6">
    <location>
        <position position="92"/>
    </location>
    <ligand>
        <name>5-phospho-alpha-D-ribose 1-diphosphate</name>
        <dbReference type="ChEBI" id="CHEBI:58017"/>
        <note>ligand shared between dimeric partners</note>
    </ligand>
</feature>
<comment type="function">
    <text evidence="6">Catalyzes the transfer of a ribosyl phosphate group from 5-phosphoribose 1-diphosphate to orotate, leading to the formation of orotidine monophosphate (OMP).</text>
</comment>
<evidence type="ECO:0000256" key="3">
    <source>
        <dbReference type="ARBA" id="ARBA00022676"/>
    </source>
</evidence>
<dbReference type="GO" id="GO:0019856">
    <property type="term" value="P:pyrimidine nucleobase biosynthetic process"/>
    <property type="evidence" value="ECO:0007669"/>
    <property type="project" value="TreeGrafter"/>
</dbReference>
<feature type="binding site" description="in other chain" evidence="6">
    <location>
        <begin position="114"/>
        <end position="122"/>
    </location>
    <ligand>
        <name>5-phospho-alpha-D-ribose 1-diphosphate</name>
        <dbReference type="ChEBI" id="CHEBI:58017"/>
        <note>ligand shared between dimeric partners</note>
    </ligand>
</feature>
<dbReference type="UniPathway" id="UPA00070">
    <property type="reaction ID" value="UER00119"/>
</dbReference>
<evidence type="ECO:0000313" key="8">
    <source>
        <dbReference type="EMBL" id="PPJ37270.1"/>
    </source>
</evidence>
<organism evidence="8 9">
    <name type="scientific">Nocardia nova</name>
    <dbReference type="NCBI Taxonomy" id="37330"/>
    <lineage>
        <taxon>Bacteria</taxon>
        <taxon>Bacillati</taxon>
        <taxon>Actinomycetota</taxon>
        <taxon>Actinomycetes</taxon>
        <taxon>Mycobacteriales</taxon>
        <taxon>Nocardiaceae</taxon>
        <taxon>Nocardia</taxon>
    </lineage>
</organism>
<comment type="catalytic activity">
    <reaction evidence="6">
        <text>orotidine 5'-phosphate + diphosphate = orotate + 5-phospho-alpha-D-ribose 1-diphosphate</text>
        <dbReference type="Rhea" id="RHEA:10380"/>
        <dbReference type="ChEBI" id="CHEBI:30839"/>
        <dbReference type="ChEBI" id="CHEBI:33019"/>
        <dbReference type="ChEBI" id="CHEBI:57538"/>
        <dbReference type="ChEBI" id="CHEBI:58017"/>
        <dbReference type="EC" id="2.4.2.10"/>
    </reaction>
</comment>
<comment type="cofactor">
    <cofactor evidence="6">
        <name>Mg(2+)</name>
        <dbReference type="ChEBI" id="CHEBI:18420"/>
    </cofactor>
</comment>
<dbReference type="CDD" id="cd06223">
    <property type="entry name" value="PRTases_typeI"/>
    <property type="match status" value="1"/>
</dbReference>
<name>A0A2S6APX7_9NOCA</name>
<dbReference type="EMBL" id="PSZC01000010">
    <property type="protein sequence ID" value="PPJ37270.1"/>
    <property type="molecule type" value="Genomic_DNA"/>
</dbReference>
<dbReference type="HAMAP" id="MF_01208">
    <property type="entry name" value="PyrE"/>
    <property type="match status" value="1"/>
</dbReference>